<dbReference type="PRINTS" id="PR00080">
    <property type="entry name" value="SDRFAMILY"/>
</dbReference>
<dbReference type="Pfam" id="PF00106">
    <property type="entry name" value="adh_short"/>
    <property type="match status" value="1"/>
</dbReference>
<reference evidence="6 7" key="1">
    <citation type="journal article" date="2019" name="Int. J. Syst. Evol. Microbiol.">
        <title>The Global Catalogue of Microorganisms (GCM) 10K type strain sequencing project: providing services to taxonomists for standard genome sequencing and annotation.</title>
        <authorList>
            <consortium name="The Broad Institute Genomics Platform"/>
            <consortium name="The Broad Institute Genome Sequencing Center for Infectious Disease"/>
            <person name="Wu L."/>
            <person name="Ma J."/>
        </authorList>
    </citation>
    <scope>NUCLEOTIDE SEQUENCE [LARGE SCALE GENOMIC DNA]</scope>
    <source>
        <strain evidence="6 7">JCM 3272</strain>
    </source>
</reference>
<comment type="similarity">
    <text evidence="1 4">Belongs to the short-chain dehydrogenases/reductases (SDR) family.</text>
</comment>
<proteinExistence type="inferred from homology"/>
<keyword evidence="2" id="KW-0521">NADP</keyword>
<dbReference type="EMBL" id="BAAARV010000096">
    <property type="protein sequence ID" value="GAA2385287.1"/>
    <property type="molecule type" value="Genomic_DNA"/>
</dbReference>
<evidence type="ECO:0000256" key="2">
    <source>
        <dbReference type="ARBA" id="ARBA00022857"/>
    </source>
</evidence>
<dbReference type="PANTHER" id="PTHR43490:SF99">
    <property type="entry name" value="SHORT-CHAIN DEHYDROGENASE_REDUCTASE"/>
    <property type="match status" value="1"/>
</dbReference>
<evidence type="ECO:0000313" key="7">
    <source>
        <dbReference type="Proteomes" id="UP001501444"/>
    </source>
</evidence>
<accession>A0ABN3HQA9</accession>
<name>A0ABN3HQA9_9ACTN</name>
<dbReference type="PRINTS" id="PR00081">
    <property type="entry name" value="GDHRDH"/>
</dbReference>
<dbReference type="Gene3D" id="3.40.50.720">
    <property type="entry name" value="NAD(P)-binding Rossmann-like Domain"/>
    <property type="match status" value="1"/>
</dbReference>
<feature type="region of interest" description="Disordered" evidence="5">
    <location>
        <begin position="1"/>
        <end position="30"/>
    </location>
</feature>
<dbReference type="PANTHER" id="PTHR43490">
    <property type="entry name" value="(+)-NEOMENTHOL DEHYDROGENASE"/>
    <property type="match status" value="1"/>
</dbReference>
<evidence type="ECO:0000256" key="5">
    <source>
        <dbReference type="SAM" id="MobiDB-lite"/>
    </source>
</evidence>
<evidence type="ECO:0000256" key="1">
    <source>
        <dbReference type="ARBA" id="ARBA00006484"/>
    </source>
</evidence>
<dbReference type="InterPro" id="IPR002347">
    <property type="entry name" value="SDR_fam"/>
</dbReference>
<evidence type="ECO:0000256" key="4">
    <source>
        <dbReference type="RuleBase" id="RU000363"/>
    </source>
</evidence>
<comment type="caution">
    <text evidence="6">The sequence shown here is derived from an EMBL/GenBank/DDBJ whole genome shotgun (WGS) entry which is preliminary data.</text>
</comment>
<protein>
    <submittedName>
        <fullName evidence="6">SDR family NAD(P)-dependent oxidoreductase</fullName>
    </submittedName>
</protein>
<sequence>MQVQQEAAPGQVRGPTQVAQQGLGQRVPGEASQLGARHAIAPFVALSVPGTAATTLPGSCHELSTALVTGANKGIGWHIARQLAEAGLTVLVGSRDPGRGAEAAARIGGDPARPLVLDVTDGAGIAAAAAGVERLDILVNNAGVMVDGATAPEASVESFRRTYETNVFGALAVTNAFLPALRRSAHPRIVNISSGTGSLGWSAGEEFPSAGGAAYRSSKAALNALTIFYARALPEFRVNALAPGLRRTDLAPRAASAAAGDPAEAAAAAVRLATLPDDGPTGGFYSWDGTPAAW</sequence>
<evidence type="ECO:0000256" key="3">
    <source>
        <dbReference type="ARBA" id="ARBA00023002"/>
    </source>
</evidence>
<dbReference type="SUPFAM" id="SSF51735">
    <property type="entry name" value="NAD(P)-binding Rossmann-fold domains"/>
    <property type="match status" value="1"/>
</dbReference>
<organism evidence="6 7">
    <name type="scientific">Dactylosporangium salmoneum</name>
    <dbReference type="NCBI Taxonomy" id="53361"/>
    <lineage>
        <taxon>Bacteria</taxon>
        <taxon>Bacillati</taxon>
        <taxon>Actinomycetota</taxon>
        <taxon>Actinomycetes</taxon>
        <taxon>Micromonosporales</taxon>
        <taxon>Micromonosporaceae</taxon>
        <taxon>Dactylosporangium</taxon>
    </lineage>
</organism>
<dbReference type="Proteomes" id="UP001501444">
    <property type="component" value="Unassembled WGS sequence"/>
</dbReference>
<dbReference type="InterPro" id="IPR036291">
    <property type="entry name" value="NAD(P)-bd_dom_sf"/>
</dbReference>
<evidence type="ECO:0000313" key="6">
    <source>
        <dbReference type="EMBL" id="GAA2385287.1"/>
    </source>
</evidence>
<keyword evidence="7" id="KW-1185">Reference proteome</keyword>
<keyword evidence="3" id="KW-0560">Oxidoreductase</keyword>
<gene>
    <name evidence="6" type="ORF">GCM10010170_095170</name>
</gene>